<gene>
    <name evidence="1" type="ORF">J2736_006778</name>
</gene>
<evidence type="ECO:0000313" key="1">
    <source>
        <dbReference type="EMBL" id="MDR6555516.1"/>
    </source>
</evidence>
<organism evidence="1 2">
    <name type="scientific">Paenibacillus qinlingensis</name>
    <dbReference type="NCBI Taxonomy" id="1837343"/>
    <lineage>
        <taxon>Bacteria</taxon>
        <taxon>Bacillati</taxon>
        <taxon>Bacillota</taxon>
        <taxon>Bacilli</taxon>
        <taxon>Bacillales</taxon>
        <taxon>Paenibacillaceae</taxon>
        <taxon>Paenibacillus</taxon>
    </lineage>
</organism>
<sequence>MTKLNKQKQQSQFQQQQKSIIERLSKLGIKAEIGRKAPNAETEYFSVVGNRRDEVIV</sequence>
<dbReference type="Proteomes" id="UP001267290">
    <property type="component" value="Unassembled WGS sequence"/>
</dbReference>
<accession>A0ABU1P861</accession>
<proteinExistence type="predicted"/>
<dbReference type="EMBL" id="JAVDSB010000031">
    <property type="protein sequence ID" value="MDR6555516.1"/>
    <property type="molecule type" value="Genomic_DNA"/>
</dbReference>
<keyword evidence="2" id="KW-1185">Reference proteome</keyword>
<protein>
    <submittedName>
        <fullName evidence="1">Uncharacterized protein</fullName>
    </submittedName>
</protein>
<evidence type="ECO:0000313" key="2">
    <source>
        <dbReference type="Proteomes" id="UP001267290"/>
    </source>
</evidence>
<dbReference type="RefSeq" id="WP_310502827.1">
    <property type="nucleotide sequence ID" value="NZ_JAVDSB010000031.1"/>
</dbReference>
<comment type="caution">
    <text evidence="1">The sequence shown here is derived from an EMBL/GenBank/DDBJ whole genome shotgun (WGS) entry which is preliminary data.</text>
</comment>
<reference evidence="1 2" key="1">
    <citation type="submission" date="2023-07" db="EMBL/GenBank/DDBJ databases">
        <title>Sorghum-associated microbial communities from plants grown in Nebraska, USA.</title>
        <authorList>
            <person name="Schachtman D."/>
        </authorList>
    </citation>
    <scope>NUCLEOTIDE SEQUENCE [LARGE SCALE GENOMIC DNA]</scope>
    <source>
        <strain evidence="1 2">CC258</strain>
    </source>
</reference>
<name>A0ABU1P861_9BACL</name>